<dbReference type="AlphaFoldDB" id="A0A6A4HYV2"/>
<gene>
    <name evidence="1" type="ORF">BT96DRAFT_816965</name>
</gene>
<sequence>YFKLTKLHTGEYLAERVTQLLKDYGLTLLVLGMTLDNASNNNALLKSFLISFHPQPLLLCCTRSTALDTFSICVSRCSSLCLMLPKRPRRPRPHSVM</sequence>
<name>A0A6A4HYV2_9AGAR</name>
<accession>A0A6A4HYV2</accession>
<evidence type="ECO:0000313" key="1">
    <source>
        <dbReference type="EMBL" id="KAE9402117.1"/>
    </source>
</evidence>
<dbReference type="Proteomes" id="UP000799118">
    <property type="component" value="Unassembled WGS sequence"/>
</dbReference>
<proteinExistence type="predicted"/>
<dbReference type="OrthoDB" id="3228311at2759"/>
<protein>
    <submittedName>
        <fullName evidence="1">Uncharacterized protein</fullName>
    </submittedName>
</protein>
<feature type="non-terminal residue" evidence="1">
    <location>
        <position position="1"/>
    </location>
</feature>
<organism evidence="1 2">
    <name type="scientific">Gymnopus androsaceus JB14</name>
    <dbReference type="NCBI Taxonomy" id="1447944"/>
    <lineage>
        <taxon>Eukaryota</taxon>
        <taxon>Fungi</taxon>
        <taxon>Dikarya</taxon>
        <taxon>Basidiomycota</taxon>
        <taxon>Agaricomycotina</taxon>
        <taxon>Agaricomycetes</taxon>
        <taxon>Agaricomycetidae</taxon>
        <taxon>Agaricales</taxon>
        <taxon>Marasmiineae</taxon>
        <taxon>Omphalotaceae</taxon>
        <taxon>Gymnopus</taxon>
    </lineage>
</organism>
<evidence type="ECO:0000313" key="2">
    <source>
        <dbReference type="Proteomes" id="UP000799118"/>
    </source>
</evidence>
<keyword evidence="2" id="KW-1185">Reference proteome</keyword>
<dbReference type="EMBL" id="ML769438">
    <property type="protein sequence ID" value="KAE9402117.1"/>
    <property type="molecule type" value="Genomic_DNA"/>
</dbReference>
<reference evidence="1" key="1">
    <citation type="journal article" date="2019" name="Environ. Microbiol.">
        <title>Fungal ecological strategies reflected in gene transcription - a case study of two litter decomposers.</title>
        <authorList>
            <person name="Barbi F."/>
            <person name="Kohler A."/>
            <person name="Barry K."/>
            <person name="Baskaran P."/>
            <person name="Daum C."/>
            <person name="Fauchery L."/>
            <person name="Ihrmark K."/>
            <person name="Kuo A."/>
            <person name="LaButti K."/>
            <person name="Lipzen A."/>
            <person name="Morin E."/>
            <person name="Grigoriev I.V."/>
            <person name="Henrissat B."/>
            <person name="Lindahl B."/>
            <person name="Martin F."/>
        </authorList>
    </citation>
    <scope>NUCLEOTIDE SEQUENCE</scope>
    <source>
        <strain evidence="1">JB14</strain>
    </source>
</reference>